<keyword evidence="2" id="KW-1133">Transmembrane helix</keyword>
<sequence>MERLNKTEAEIEKELDEARKRAQGFEERLRALETGNETLAERDSSQFIRPEGDERPHLTPTVFEDEETEEEPAPAPRTLTPEEKYLEEQLRLAREGYATEYKNFMMNQRTKFSRAVMFITGGTAPDSAIPKKLQNLELEYDKAAVALGQEMYRAKQSEYSYLSLSLEDREIELSRYKQTEIFKRVIIQEQEELNKLKTENLPPKEKNILKKGLDWYLQLGRGKKILMAFVLSGAFALAVTPGAVAAAGGGVTWFGIKVTRTIAGVGGGQGAGKAIDLLIKDKSGEKREIAENELARMFGGDDVASIRKQFASILEQEQKAKRNRLIGKALAGLVVGGAASLGTGYGVGKLFSGTVPDQVSTSGGKIVPPEPGAKVAPLDTSAPASGASPSGPDTTPPATAGKTAEELAAEVMPAPEAKASAPLIDTTVHRGEGVEHAFIRQIEHNPKLAQELGFKGKLDDAKALHAFAQHEAHVIALKTGYVDNAGNEVRVRVADKASYEIKTDSQGNVTGVEEKLDGKLVDGKGINKEYEYQYKGNQEMPPKAEVAEHVTEAKTLAQTETTVGGKVIEQSTAETLGQQSSAFKNTLPQEPTPAPKTIEEAKSNALKAYEKAKAHAIDEPVEHKTESYDEFKNRTTTTSQSSSEILQKHPGFAKNYFKLPVEKLAAAAQVYESNVQHMASIPGHEYEWGLVKNLPINRDGRFSDIVNNYNEESPVGKLLHRAYEVTGLKPNSGFIFSKKQSVEQWLIKMLQKAAEKGTLDQVKF</sequence>
<feature type="compositionally biased region" description="Basic and acidic residues" evidence="1">
    <location>
        <begin position="39"/>
        <end position="57"/>
    </location>
</feature>
<feature type="compositionally biased region" description="Acidic residues" evidence="1">
    <location>
        <begin position="63"/>
        <end position="72"/>
    </location>
</feature>
<feature type="region of interest" description="Disordered" evidence="1">
    <location>
        <begin position="621"/>
        <end position="645"/>
    </location>
</feature>
<protein>
    <submittedName>
        <fullName evidence="3">Uncharacterized protein</fullName>
    </submittedName>
</protein>
<dbReference type="STRING" id="1801732.A2814_00215"/>
<feature type="transmembrane region" description="Helical" evidence="2">
    <location>
        <begin position="225"/>
        <end position="254"/>
    </location>
</feature>
<feature type="compositionally biased region" description="Polar residues" evidence="1">
    <location>
        <begin position="634"/>
        <end position="645"/>
    </location>
</feature>
<keyword evidence="2" id="KW-0812">Transmembrane</keyword>
<accession>A0A1F6UQV4</accession>
<keyword evidence="2" id="KW-0472">Membrane</keyword>
<feature type="compositionally biased region" description="Basic and acidic residues" evidence="1">
    <location>
        <begin position="621"/>
        <end position="633"/>
    </location>
</feature>
<dbReference type="AlphaFoldDB" id="A0A1F6UQV4"/>
<reference evidence="3 4" key="1">
    <citation type="journal article" date="2016" name="Nat. Commun.">
        <title>Thousands of microbial genomes shed light on interconnected biogeochemical processes in an aquifer system.</title>
        <authorList>
            <person name="Anantharaman K."/>
            <person name="Brown C.T."/>
            <person name="Hug L.A."/>
            <person name="Sharon I."/>
            <person name="Castelle C.J."/>
            <person name="Probst A.J."/>
            <person name="Thomas B.C."/>
            <person name="Singh A."/>
            <person name="Wilkins M.J."/>
            <person name="Karaoz U."/>
            <person name="Brodie E.L."/>
            <person name="Williams K.H."/>
            <person name="Hubbard S.S."/>
            <person name="Banfield J.F."/>
        </authorList>
    </citation>
    <scope>NUCLEOTIDE SEQUENCE [LARGE SCALE GENOMIC DNA]</scope>
</reference>
<evidence type="ECO:0000313" key="3">
    <source>
        <dbReference type="EMBL" id="OGI59726.1"/>
    </source>
</evidence>
<proteinExistence type="predicted"/>
<evidence type="ECO:0000256" key="1">
    <source>
        <dbReference type="SAM" id="MobiDB-lite"/>
    </source>
</evidence>
<evidence type="ECO:0000256" key="2">
    <source>
        <dbReference type="SAM" id="Phobius"/>
    </source>
</evidence>
<gene>
    <name evidence="3" type="ORF">A2814_00215</name>
</gene>
<evidence type="ECO:0000313" key="4">
    <source>
        <dbReference type="Proteomes" id="UP000177869"/>
    </source>
</evidence>
<feature type="compositionally biased region" description="Low complexity" evidence="1">
    <location>
        <begin position="381"/>
        <end position="392"/>
    </location>
</feature>
<organism evidence="3 4">
    <name type="scientific">Candidatus Nomurabacteria bacterium RIFCSPHIGHO2_01_FULL_38_19</name>
    <dbReference type="NCBI Taxonomy" id="1801732"/>
    <lineage>
        <taxon>Bacteria</taxon>
        <taxon>Candidatus Nomuraibacteriota</taxon>
    </lineage>
</organism>
<feature type="region of interest" description="Disordered" evidence="1">
    <location>
        <begin position="31"/>
        <end position="78"/>
    </location>
</feature>
<comment type="caution">
    <text evidence="3">The sequence shown here is derived from an EMBL/GenBank/DDBJ whole genome shotgun (WGS) entry which is preliminary data.</text>
</comment>
<dbReference type="Proteomes" id="UP000177869">
    <property type="component" value="Unassembled WGS sequence"/>
</dbReference>
<feature type="region of interest" description="Disordered" evidence="1">
    <location>
        <begin position="359"/>
        <end position="401"/>
    </location>
</feature>
<name>A0A1F6UQV4_9BACT</name>
<dbReference type="EMBL" id="MFTI01000027">
    <property type="protein sequence ID" value="OGI59726.1"/>
    <property type="molecule type" value="Genomic_DNA"/>
</dbReference>